<evidence type="ECO:0000256" key="4">
    <source>
        <dbReference type="ARBA" id="ARBA00022605"/>
    </source>
</evidence>
<evidence type="ECO:0000256" key="10">
    <source>
        <dbReference type="RuleBase" id="RU003662"/>
    </source>
</evidence>
<comment type="function">
    <text evidence="1 9">The alpha subunit is responsible for the aldol cleavage of indoleglycerol phosphate to indole and glyceraldehyde 3-phosphate.</text>
</comment>
<keyword evidence="7 9" id="KW-0456">Lyase</keyword>
<keyword evidence="6 9" id="KW-0057">Aromatic amino acid biosynthesis</keyword>
<dbReference type="AlphaFoldDB" id="A0A345YFW3"/>
<name>A0A345YFW3_9SPHN</name>
<dbReference type="Pfam" id="PF00290">
    <property type="entry name" value="Trp_syntA"/>
    <property type="match status" value="1"/>
</dbReference>
<accession>A0A345YFW3</accession>
<sequence>MRDANSLKHAQNMRKSMPEPEARMWNELRATRFRAIKFRRQKVIGKFIADFAANEPKLVIELDGDTHAGSENYDVMRTGYLEEQGYAVVRFSNSDVMSNMEGVLHRLGVIIDRMTPPPQPPPLKVRGHSMTRLSNAFAKPHPALVCFLTAGDGETAANLDALVEGGADVIELGMPFTDPMADGPAIQAANLRSLGNGTTTHDVFALAFEFRERHKDVPLVLMGYANPMLRRGAEWFGSQCAAAGVDGVICVDIPPEEDDALGPELRSFGVAPIRLATPTTDDNRLPAVVEGSQGFLYYVAVAGITGMQQAAIESIEANVSRIKKATEIPVAVGFGVRTPQQAAEIARVADGVVVGSALVDLVAEHGTAAPAKLRELTSALSQAMRTAR</sequence>
<reference evidence="14" key="1">
    <citation type="submission" date="2018-07" db="EMBL/GenBank/DDBJ databases">
        <title>Genome sequence of Erythrobacter strain YH-07, an antagonistic bacterium isolated from Yellow Sea.</title>
        <authorList>
            <person name="Tang T."/>
            <person name="Liu Q."/>
            <person name="Sun X."/>
        </authorList>
    </citation>
    <scope>NUCLEOTIDE SEQUENCE [LARGE SCALE GENOMIC DNA]</scope>
    <source>
        <strain evidence="14">YH-07</strain>
    </source>
</reference>
<evidence type="ECO:0000256" key="1">
    <source>
        <dbReference type="ARBA" id="ARBA00003365"/>
    </source>
</evidence>
<dbReference type="Gene3D" id="3.20.20.70">
    <property type="entry name" value="Aldolase class I"/>
    <property type="match status" value="1"/>
</dbReference>
<dbReference type="OrthoDB" id="9804578at2"/>
<dbReference type="InterPro" id="IPR011060">
    <property type="entry name" value="RibuloseP-bd_barrel"/>
</dbReference>
<dbReference type="PANTHER" id="PTHR43406:SF1">
    <property type="entry name" value="TRYPTOPHAN SYNTHASE ALPHA CHAIN, CHLOROPLASTIC"/>
    <property type="match status" value="1"/>
</dbReference>
<dbReference type="InterPro" id="IPR007569">
    <property type="entry name" value="DUF559"/>
</dbReference>
<keyword evidence="5 9" id="KW-0822">Tryptophan biosynthesis</keyword>
<dbReference type="GO" id="GO:0005829">
    <property type="term" value="C:cytosol"/>
    <property type="evidence" value="ECO:0007669"/>
    <property type="project" value="TreeGrafter"/>
</dbReference>
<feature type="region of interest" description="Disordered" evidence="11">
    <location>
        <begin position="1"/>
        <end position="20"/>
    </location>
</feature>
<dbReference type="PROSITE" id="PS00167">
    <property type="entry name" value="TRP_SYNTHASE_ALPHA"/>
    <property type="match status" value="1"/>
</dbReference>
<dbReference type="SUPFAM" id="SSF51366">
    <property type="entry name" value="Ribulose-phoshate binding barrel"/>
    <property type="match status" value="1"/>
</dbReference>
<dbReference type="NCBIfam" id="TIGR00262">
    <property type="entry name" value="trpA"/>
    <property type="match status" value="1"/>
</dbReference>
<feature type="domain" description="DUF559" evidence="12">
    <location>
        <begin position="7"/>
        <end position="107"/>
    </location>
</feature>
<feature type="active site" description="Proton acceptor" evidence="9">
    <location>
        <position position="171"/>
    </location>
</feature>
<keyword evidence="14" id="KW-1185">Reference proteome</keyword>
<evidence type="ECO:0000256" key="3">
    <source>
        <dbReference type="ARBA" id="ARBA00011270"/>
    </source>
</evidence>
<dbReference type="InterPro" id="IPR002028">
    <property type="entry name" value="Trp_synthase_suA"/>
</dbReference>
<dbReference type="CDD" id="cd04724">
    <property type="entry name" value="Tryptophan_synthase_alpha"/>
    <property type="match status" value="1"/>
</dbReference>
<gene>
    <name evidence="9" type="primary">trpA</name>
    <name evidence="13" type="ORF">DVR09_11180</name>
</gene>
<evidence type="ECO:0000256" key="11">
    <source>
        <dbReference type="SAM" id="MobiDB-lite"/>
    </source>
</evidence>
<dbReference type="EC" id="4.2.1.20" evidence="9"/>
<dbReference type="KEGG" id="err:DVR09_11180"/>
<comment type="similarity">
    <text evidence="9 10">Belongs to the TrpA family.</text>
</comment>
<dbReference type="PANTHER" id="PTHR43406">
    <property type="entry name" value="TRYPTOPHAN SYNTHASE, ALPHA CHAIN"/>
    <property type="match status" value="1"/>
</dbReference>
<feature type="active site" description="Proton acceptor" evidence="9">
    <location>
        <position position="182"/>
    </location>
</feature>
<dbReference type="InterPro" id="IPR047216">
    <property type="entry name" value="Endonuclease_DUF559_bact"/>
</dbReference>
<evidence type="ECO:0000256" key="5">
    <source>
        <dbReference type="ARBA" id="ARBA00022822"/>
    </source>
</evidence>
<dbReference type="CDD" id="cd01038">
    <property type="entry name" value="Endonuclease_DUF559"/>
    <property type="match status" value="1"/>
</dbReference>
<evidence type="ECO:0000313" key="13">
    <source>
        <dbReference type="EMBL" id="AXK42815.1"/>
    </source>
</evidence>
<comment type="pathway">
    <text evidence="2 9">Amino-acid biosynthesis; L-tryptophan biosynthesis; L-tryptophan from chorismate: step 5/5.</text>
</comment>
<proteinExistence type="inferred from homology"/>
<evidence type="ECO:0000259" key="12">
    <source>
        <dbReference type="Pfam" id="PF04480"/>
    </source>
</evidence>
<evidence type="ECO:0000256" key="6">
    <source>
        <dbReference type="ARBA" id="ARBA00023141"/>
    </source>
</evidence>
<dbReference type="HAMAP" id="MF_00131">
    <property type="entry name" value="Trp_synth_alpha"/>
    <property type="match status" value="1"/>
</dbReference>
<comment type="subunit">
    <text evidence="3 9">Tetramer of two alpha and two beta chains.</text>
</comment>
<evidence type="ECO:0000256" key="8">
    <source>
        <dbReference type="ARBA" id="ARBA00049047"/>
    </source>
</evidence>
<dbReference type="InterPro" id="IPR011335">
    <property type="entry name" value="Restrct_endonuc-II-like"/>
</dbReference>
<dbReference type="InterPro" id="IPR013785">
    <property type="entry name" value="Aldolase_TIM"/>
</dbReference>
<protein>
    <recommendedName>
        <fullName evidence="9">Tryptophan synthase alpha chain</fullName>
        <ecNumber evidence="9">4.2.1.20</ecNumber>
    </recommendedName>
</protein>
<evidence type="ECO:0000256" key="9">
    <source>
        <dbReference type="HAMAP-Rule" id="MF_00131"/>
    </source>
</evidence>
<evidence type="ECO:0000256" key="7">
    <source>
        <dbReference type="ARBA" id="ARBA00023239"/>
    </source>
</evidence>
<dbReference type="Proteomes" id="UP000254508">
    <property type="component" value="Chromosome"/>
</dbReference>
<evidence type="ECO:0000313" key="14">
    <source>
        <dbReference type="Proteomes" id="UP000254508"/>
    </source>
</evidence>
<evidence type="ECO:0000256" key="2">
    <source>
        <dbReference type="ARBA" id="ARBA00004733"/>
    </source>
</evidence>
<dbReference type="EMBL" id="CP031357">
    <property type="protein sequence ID" value="AXK42815.1"/>
    <property type="molecule type" value="Genomic_DNA"/>
</dbReference>
<dbReference type="Pfam" id="PF04480">
    <property type="entry name" value="DUF559"/>
    <property type="match status" value="1"/>
</dbReference>
<keyword evidence="4 9" id="KW-0028">Amino-acid biosynthesis</keyword>
<dbReference type="InterPro" id="IPR018204">
    <property type="entry name" value="Trp_synthase_alpha_AS"/>
</dbReference>
<organism evidence="13 14">
    <name type="scientific">Erythrobacter aureus</name>
    <dbReference type="NCBI Taxonomy" id="2182384"/>
    <lineage>
        <taxon>Bacteria</taxon>
        <taxon>Pseudomonadati</taxon>
        <taxon>Pseudomonadota</taxon>
        <taxon>Alphaproteobacteria</taxon>
        <taxon>Sphingomonadales</taxon>
        <taxon>Erythrobacteraceae</taxon>
        <taxon>Erythrobacter/Porphyrobacter group</taxon>
        <taxon>Erythrobacter</taxon>
    </lineage>
</organism>
<comment type="catalytic activity">
    <reaction evidence="8 9">
        <text>(1S,2R)-1-C-(indol-3-yl)glycerol 3-phosphate + L-serine = D-glyceraldehyde 3-phosphate + L-tryptophan + H2O</text>
        <dbReference type="Rhea" id="RHEA:10532"/>
        <dbReference type="ChEBI" id="CHEBI:15377"/>
        <dbReference type="ChEBI" id="CHEBI:33384"/>
        <dbReference type="ChEBI" id="CHEBI:57912"/>
        <dbReference type="ChEBI" id="CHEBI:58866"/>
        <dbReference type="ChEBI" id="CHEBI:59776"/>
        <dbReference type="EC" id="4.2.1.20"/>
    </reaction>
</comment>
<dbReference type="Gene3D" id="3.40.960.10">
    <property type="entry name" value="VSR Endonuclease"/>
    <property type="match status" value="1"/>
</dbReference>
<dbReference type="GO" id="GO:0004834">
    <property type="term" value="F:tryptophan synthase activity"/>
    <property type="evidence" value="ECO:0007669"/>
    <property type="project" value="UniProtKB-UniRule"/>
</dbReference>
<dbReference type="UniPathway" id="UPA00035">
    <property type="reaction ID" value="UER00044"/>
</dbReference>
<dbReference type="FunFam" id="3.20.20.70:FF:000037">
    <property type="entry name" value="Tryptophan synthase alpha chain"/>
    <property type="match status" value="1"/>
</dbReference>
<dbReference type="SUPFAM" id="SSF52980">
    <property type="entry name" value="Restriction endonuclease-like"/>
    <property type="match status" value="1"/>
</dbReference>